<organism evidence="5 6">
    <name type="scientific">Rhizobium oryzicola</name>
    <dbReference type="NCBI Taxonomy" id="1232668"/>
    <lineage>
        <taxon>Bacteria</taxon>
        <taxon>Pseudomonadati</taxon>
        <taxon>Pseudomonadota</taxon>
        <taxon>Alphaproteobacteria</taxon>
        <taxon>Hyphomicrobiales</taxon>
        <taxon>Rhizobiaceae</taxon>
        <taxon>Rhizobium/Agrobacterium group</taxon>
        <taxon>Rhizobium</taxon>
    </lineage>
</organism>
<dbReference type="Proteomes" id="UP001169006">
    <property type="component" value="Unassembled WGS sequence"/>
</dbReference>
<keyword evidence="3" id="KW-0472">Membrane</keyword>
<evidence type="ECO:0000256" key="1">
    <source>
        <dbReference type="ARBA" id="ARBA00012528"/>
    </source>
</evidence>
<keyword evidence="3" id="KW-0812">Transmembrane</keyword>
<reference evidence="5" key="1">
    <citation type="journal article" date="2015" name="Int. J. Syst. Evol. Microbiol.">
        <title>Rhizobium oryzicola sp. nov., potential plant-growth-promoting endophytic bacteria isolated from rice roots.</title>
        <authorList>
            <person name="Zhang X.X."/>
            <person name="Gao J.S."/>
            <person name="Cao Y.H."/>
            <person name="Sheirdil R.A."/>
            <person name="Wang X.C."/>
            <person name="Zhang L."/>
        </authorList>
    </citation>
    <scope>NUCLEOTIDE SEQUENCE</scope>
    <source>
        <strain evidence="5">05753</strain>
    </source>
</reference>
<keyword evidence="3" id="KW-1133">Transmembrane helix</keyword>
<dbReference type="PROSITE" id="PS50887">
    <property type="entry name" value="GGDEF"/>
    <property type="match status" value="1"/>
</dbReference>
<keyword evidence="5" id="KW-0548">Nucleotidyltransferase</keyword>
<dbReference type="CDD" id="cd01949">
    <property type="entry name" value="GGDEF"/>
    <property type="match status" value="1"/>
</dbReference>
<feature type="transmembrane region" description="Helical" evidence="3">
    <location>
        <begin position="53"/>
        <end position="73"/>
    </location>
</feature>
<dbReference type="InterPro" id="IPR000160">
    <property type="entry name" value="GGDEF_dom"/>
</dbReference>
<comment type="catalytic activity">
    <reaction evidence="2">
        <text>2 GTP = 3',3'-c-di-GMP + 2 diphosphate</text>
        <dbReference type="Rhea" id="RHEA:24898"/>
        <dbReference type="ChEBI" id="CHEBI:33019"/>
        <dbReference type="ChEBI" id="CHEBI:37565"/>
        <dbReference type="ChEBI" id="CHEBI:58805"/>
        <dbReference type="EC" id="2.7.7.65"/>
    </reaction>
</comment>
<dbReference type="GO" id="GO:0052621">
    <property type="term" value="F:diguanylate cyclase activity"/>
    <property type="evidence" value="ECO:0007669"/>
    <property type="project" value="UniProtKB-EC"/>
</dbReference>
<dbReference type="InterPro" id="IPR050469">
    <property type="entry name" value="Diguanylate_Cyclase"/>
</dbReference>
<dbReference type="EC" id="2.7.7.65" evidence="1"/>
<sequence>MIPTARGALRVIKTSLILKVFLVCFLAVHAPLIGLIVYLAFGLPEDPVPMVSAVVAVTVLGTVFSFAMMWMFFKPLRTLAASVRRFNVDGVPFQLPSDRSDEVGVVLRSVTCMVSDMNLLMMRLKHQALTDPLTGLGNRRWLNERVAEEIARAKRQRETISIIVFDLDNFKQINDRYGHDVGDHVLVAAGELITKHVRPYDLAARIGGEEFCVVLPRTRGADALTIAERLRACFEEAIVHPLAKGRVTASFGVYQAEPEDGLARMLTFADNALYHAKQSGRNLVLSYDPDKQMSSTGNRRD</sequence>
<dbReference type="Pfam" id="PF00990">
    <property type="entry name" value="GGDEF"/>
    <property type="match status" value="1"/>
</dbReference>
<dbReference type="InterPro" id="IPR029787">
    <property type="entry name" value="Nucleotide_cyclase"/>
</dbReference>
<evidence type="ECO:0000256" key="2">
    <source>
        <dbReference type="ARBA" id="ARBA00034247"/>
    </source>
</evidence>
<dbReference type="RefSeq" id="WP_302076656.1">
    <property type="nucleotide sequence ID" value="NZ_JAUKWQ010000002.1"/>
</dbReference>
<evidence type="ECO:0000256" key="3">
    <source>
        <dbReference type="SAM" id="Phobius"/>
    </source>
</evidence>
<reference evidence="5" key="2">
    <citation type="submission" date="2023-07" db="EMBL/GenBank/DDBJ databases">
        <authorList>
            <person name="Sun H."/>
        </authorList>
    </citation>
    <scope>NUCLEOTIDE SEQUENCE</scope>
    <source>
        <strain evidence="5">05753</strain>
    </source>
</reference>
<dbReference type="PANTHER" id="PTHR45138:SF9">
    <property type="entry name" value="DIGUANYLATE CYCLASE DGCM-RELATED"/>
    <property type="match status" value="1"/>
</dbReference>
<dbReference type="SUPFAM" id="SSF55073">
    <property type="entry name" value="Nucleotide cyclase"/>
    <property type="match status" value="1"/>
</dbReference>
<feature type="domain" description="GGDEF" evidence="4">
    <location>
        <begin position="158"/>
        <end position="289"/>
    </location>
</feature>
<dbReference type="InterPro" id="IPR043128">
    <property type="entry name" value="Rev_trsase/Diguanyl_cyclase"/>
</dbReference>
<evidence type="ECO:0000259" key="4">
    <source>
        <dbReference type="PROSITE" id="PS50887"/>
    </source>
</evidence>
<dbReference type="Gene3D" id="3.30.70.270">
    <property type="match status" value="1"/>
</dbReference>
<dbReference type="SMART" id="SM00267">
    <property type="entry name" value="GGDEF"/>
    <property type="match status" value="1"/>
</dbReference>
<keyword evidence="6" id="KW-1185">Reference proteome</keyword>
<protein>
    <recommendedName>
        <fullName evidence="1">diguanylate cyclase</fullName>
        <ecNumber evidence="1">2.7.7.65</ecNumber>
    </recommendedName>
</protein>
<feature type="transmembrane region" description="Helical" evidence="3">
    <location>
        <begin position="20"/>
        <end position="41"/>
    </location>
</feature>
<proteinExistence type="predicted"/>
<dbReference type="NCBIfam" id="TIGR00254">
    <property type="entry name" value="GGDEF"/>
    <property type="match status" value="1"/>
</dbReference>
<dbReference type="PANTHER" id="PTHR45138">
    <property type="entry name" value="REGULATORY COMPONENTS OF SENSORY TRANSDUCTION SYSTEM"/>
    <property type="match status" value="1"/>
</dbReference>
<evidence type="ECO:0000313" key="6">
    <source>
        <dbReference type="Proteomes" id="UP001169006"/>
    </source>
</evidence>
<gene>
    <name evidence="5" type="ORF">Q2T52_10425</name>
</gene>
<accession>A0ABT8SWU4</accession>
<name>A0ABT8SWU4_9HYPH</name>
<evidence type="ECO:0000313" key="5">
    <source>
        <dbReference type="EMBL" id="MDO1582513.1"/>
    </source>
</evidence>
<comment type="caution">
    <text evidence="5">The sequence shown here is derived from an EMBL/GenBank/DDBJ whole genome shotgun (WGS) entry which is preliminary data.</text>
</comment>
<keyword evidence="5" id="KW-0808">Transferase</keyword>
<dbReference type="EMBL" id="JAUKWQ010000002">
    <property type="protein sequence ID" value="MDO1582513.1"/>
    <property type="molecule type" value="Genomic_DNA"/>
</dbReference>